<dbReference type="PROSITE" id="PS00434">
    <property type="entry name" value="HSF_DOMAIN"/>
    <property type="match status" value="1"/>
</dbReference>
<dbReference type="Gene3D" id="1.10.10.10">
    <property type="entry name" value="Winged helix-like DNA-binding domain superfamily/Winged helix DNA-binding domain"/>
    <property type="match status" value="1"/>
</dbReference>
<evidence type="ECO:0000259" key="12">
    <source>
        <dbReference type="PROSITE" id="PS00434"/>
    </source>
</evidence>
<dbReference type="GeneID" id="103380605"/>
<feature type="domain" description="HSF-type DNA-binding" evidence="12">
    <location>
        <begin position="49"/>
        <end position="73"/>
    </location>
</feature>
<dbReference type="GO" id="GO:0003700">
    <property type="term" value="F:DNA-binding transcription factor activity"/>
    <property type="evidence" value="ECO:0007669"/>
    <property type="project" value="InterPro"/>
</dbReference>
<dbReference type="OrthoDB" id="60033at2759"/>
<dbReference type="Pfam" id="PF00447">
    <property type="entry name" value="HSF_DNA-bind"/>
    <property type="match status" value="1"/>
</dbReference>
<dbReference type="SMR" id="A0A3P8WET9"/>
<evidence type="ECO:0000256" key="9">
    <source>
        <dbReference type="RuleBase" id="RU004020"/>
    </source>
</evidence>
<dbReference type="GO" id="GO:0005634">
    <property type="term" value="C:nucleus"/>
    <property type="evidence" value="ECO:0007669"/>
    <property type="project" value="UniProtKB-SubCell"/>
</dbReference>
<dbReference type="Ensembl" id="ENSCSET00000025274.1">
    <property type="protein sequence ID" value="ENSCSEP00000024942.1"/>
    <property type="gene ID" value="ENSCSEG00000015936.1"/>
</dbReference>
<keyword evidence="7" id="KW-0804">Transcription</keyword>
<reference evidence="13 14" key="1">
    <citation type="journal article" date="2014" name="Nat. Genet.">
        <title>Whole-genome sequence of a flatfish provides insights into ZW sex chromosome evolution and adaptation to a benthic lifestyle.</title>
        <authorList>
            <person name="Chen S."/>
            <person name="Zhang G."/>
            <person name="Shao C."/>
            <person name="Huang Q."/>
            <person name="Liu G."/>
            <person name="Zhang P."/>
            <person name="Song W."/>
            <person name="An N."/>
            <person name="Chalopin D."/>
            <person name="Volff J.N."/>
            <person name="Hong Y."/>
            <person name="Li Q."/>
            <person name="Sha Z."/>
            <person name="Zhou H."/>
            <person name="Xie M."/>
            <person name="Yu Q."/>
            <person name="Liu Y."/>
            <person name="Xiang H."/>
            <person name="Wang N."/>
            <person name="Wu K."/>
            <person name="Yang C."/>
            <person name="Zhou Q."/>
            <person name="Liao X."/>
            <person name="Yang L."/>
            <person name="Hu Q."/>
            <person name="Zhang J."/>
            <person name="Meng L."/>
            <person name="Jin L."/>
            <person name="Tian Y."/>
            <person name="Lian J."/>
            <person name="Yang J."/>
            <person name="Miao G."/>
            <person name="Liu S."/>
            <person name="Liang Z."/>
            <person name="Yan F."/>
            <person name="Li Y."/>
            <person name="Sun B."/>
            <person name="Zhang H."/>
            <person name="Zhang J."/>
            <person name="Zhu Y."/>
            <person name="Du M."/>
            <person name="Zhao Y."/>
            <person name="Schartl M."/>
            <person name="Tang Q."/>
            <person name="Wang J."/>
        </authorList>
    </citation>
    <scope>NUCLEOTIDE SEQUENCE</scope>
</reference>
<dbReference type="InterPro" id="IPR036390">
    <property type="entry name" value="WH_DNA-bd_sf"/>
</dbReference>
<dbReference type="InterPro" id="IPR036388">
    <property type="entry name" value="WH-like_DNA-bd_sf"/>
</dbReference>
<accession>A0A3P8WET9</accession>
<reference evidence="13" key="2">
    <citation type="submission" date="2025-08" db="UniProtKB">
        <authorList>
            <consortium name="Ensembl"/>
        </authorList>
    </citation>
    <scope>IDENTIFICATION</scope>
</reference>
<reference evidence="13" key="3">
    <citation type="submission" date="2025-09" db="UniProtKB">
        <authorList>
            <consortium name="Ensembl"/>
        </authorList>
    </citation>
    <scope>IDENTIFICATION</scope>
</reference>
<dbReference type="FunFam" id="1.10.10.10:FF:000027">
    <property type="entry name" value="Heat shock transcription factor 1"/>
    <property type="match status" value="1"/>
</dbReference>
<name>A0A3P8WET9_CYNSE</name>
<dbReference type="InterPro" id="IPR000232">
    <property type="entry name" value="HSF_DNA-bd"/>
</dbReference>
<dbReference type="AlphaFoldDB" id="A0A3P8WET9"/>
<feature type="region of interest" description="Disordered" evidence="11">
    <location>
        <begin position="301"/>
        <end position="331"/>
    </location>
</feature>
<feature type="compositionally biased region" description="Polar residues" evidence="11">
    <location>
        <begin position="309"/>
        <end position="329"/>
    </location>
</feature>
<dbReference type="SMART" id="SM00415">
    <property type="entry name" value="HSF"/>
    <property type="match status" value="1"/>
</dbReference>
<feature type="region of interest" description="Disordered" evidence="11">
    <location>
        <begin position="512"/>
        <end position="542"/>
    </location>
</feature>
<dbReference type="InParanoid" id="A0A3P8WET9"/>
<dbReference type="PANTHER" id="PTHR10015:SF185">
    <property type="entry name" value="HEAT SHOCK FACTOR PROTEIN 2"/>
    <property type="match status" value="1"/>
</dbReference>
<keyword evidence="8" id="KW-0539">Nucleus</keyword>
<dbReference type="InterPro" id="IPR010542">
    <property type="entry name" value="Vert_HSTF_C"/>
</dbReference>
<comment type="subcellular location">
    <subcellularLocation>
        <location evidence="1">Nucleus</location>
    </subcellularLocation>
</comment>
<evidence type="ECO:0000256" key="3">
    <source>
        <dbReference type="ARBA" id="ARBA00023015"/>
    </source>
</evidence>
<dbReference type="CTD" id="3298"/>
<feature type="region of interest" description="Disordered" evidence="11">
    <location>
        <begin position="431"/>
        <end position="468"/>
    </location>
</feature>
<organism evidence="13 14">
    <name type="scientific">Cynoglossus semilaevis</name>
    <name type="common">Tongue sole</name>
    <dbReference type="NCBI Taxonomy" id="244447"/>
    <lineage>
        <taxon>Eukaryota</taxon>
        <taxon>Metazoa</taxon>
        <taxon>Chordata</taxon>
        <taxon>Craniata</taxon>
        <taxon>Vertebrata</taxon>
        <taxon>Euteleostomi</taxon>
        <taxon>Actinopterygii</taxon>
        <taxon>Neopterygii</taxon>
        <taxon>Teleostei</taxon>
        <taxon>Neoteleostei</taxon>
        <taxon>Acanthomorphata</taxon>
        <taxon>Carangaria</taxon>
        <taxon>Pleuronectiformes</taxon>
        <taxon>Pleuronectoidei</taxon>
        <taxon>Cynoglossidae</taxon>
        <taxon>Cynoglossinae</taxon>
        <taxon>Cynoglossus</taxon>
    </lineage>
</organism>
<dbReference type="OMA" id="GKQCGID"/>
<feature type="compositionally biased region" description="Polar residues" evidence="11">
    <location>
        <begin position="433"/>
        <end position="461"/>
    </location>
</feature>
<dbReference type="SUPFAM" id="SSF46785">
    <property type="entry name" value="Winged helix' DNA-binding domain"/>
    <property type="match status" value="1"/>
</dbReference>
<evidence type="ECO:0000256" key="8">
    <source>
        <dbReference type="ARBA" id="ARBA00023242"/>
    </source>
</evidence>
<dbReference type="STRING" id="244447.ENSCSEP00000024942"/>
<evidence type="ECO:0000256" key="4">
    <source>
        <dbReference type="ARBA" id="ARBA00023016"/>
    </source>
</evidence>
<dbReference type="PANTHER" id="PTHR10015">
    <property type="entry name" value="HEAT SHOCK TRANSCRIPTION FACTOR"/>
    <property type="match status" value="1"/>
</dbReference>
<evidence type="ECO:0000256" key="5">
    <source>
        <dbReference type="ARBA" id="ARBA00023125"/>
    </source>
</evidence>
<dbReference type="Proteomes" id="UP000265120">
    <property type="component" value="Chromosome 7"/>
</dbReference>
<sequence length="542" mass="60647">MKHNSNVPAFLTKLWTLVEDENTNEFICWSQGGNSFLVSDEQRFAKEILPKFFKHNNMASFIRQLNMYGFRKVMHMDAGVVKQERDGPVEFQHPYFKHGQDDLLENIKRKASNTRPEDTKIRKDDVSKIFASVHNVHSKQENADARLANLERDNKALWREIADLTQKHAHQQQLIRKLIQFIITLVQQNRIINLKRKRPILMDDGKMPKCNYQIYKDVCMEQSSVSTLSSVRGSEIADDVFMCDMAANETEVTADITEDSTRAYEQSDVEIVEVKTDSHSVFPTETEVSATCADGKHKDADKLAAPGSSLHNIGATSGPPQQNKPSGLSQEDPVKMMDTILTENGAISQNINLLGKVDLMDYLDSIDCSLEDFQAMLCGKPFGVDFDIMEESLSFKESSAMMQTGKPEENDNTHKQLIQYTSSPLLAFVDGRTSPSELDLGTSSRCTRTSRANRQPSSSLGSPAEAEPALELLSDSPELQSPLSSALIRLEPLTEEEASEETIFYFSGLSPASLEADSPQLDSDTSTRREGEVPAKLLHNLK</sequence>
<keyword evidence="14" id="KW-1185">Reference proteome</keyword>
<dbReference type="GO" id="GO:0043565">
    <property type="term" value="F:sequence-specific DNA binding"/>
    <property type="evidence" value="ECO:0007669"/>
    <property type="project" value="InterPro"/>
</dbReference>
<evidence type="ECO:0000256" key="6">
    <source>
        <dbReference type="ARBA" id="ARBA00023159"/>
    </source>
</evidence>
<evidence type="ECO:0000256" key="1">
    <source>
        <dbReference type="ARBA" id="ARBA00004123"/>
    </source>
</evidence>
<keyword evidence="3" id="KW-0805">Transcription regulation</keyword>
<protein>
    <submittedName>
        <fullName evidence="13">Heat shock transcription factor 2</fullName>
    </submittedName>
</protein>
<dbReference type="Pfam" id="PF06546">
    <property type="entry name" value="Vert_HS_TF"/>
    <property type="match status" value="1"/>
</dbReference>
<comment type="similarity">
    <text evidence="2 9">Belongs to the HSF family.</text>
</comment>
<keyword evidence="5" id="KW-0238">DNA-binding</keyword>
<keyword evidence="10" id="KW-0175">Coiled coil</keyword>
<evidence type="ECO:0000313" key="13">
    <source>
        <dbReference type="Ensembl" id="ENSCSEP00000024942.1"/>
    </source>
</evidence>
<dbReference type="PRINTS" id="PR00056">
    <property type="entry name" value="HSFDOMAIN"/>
</dbReference>
<keyword evidence="6" id="KW-0010">Activator</keyword>
<dbReference type="KEGG" id="csem:103380605"/>
<proteinExistence type="inferred from homology"/>
<keyword evidence="4" id="KW-0346">Stress response</keyword>
<feature type="coiled-coil region" evidence="10">
    <location>
        <begin position="133"/>
        <end position="167"/>
    </location>
</feature>
<evidence type="ECO:0000256" key="11">
    <source>
        <dbReference type="SAM" id="MobiDB-lite"/>
    </source>
</evidence>
<evidence type="ECO:0000256" key="2">
    <source>
        <dbReference type="ARBA" id="ARBA00006403"/>
    </source>
</evidence>
<evidence type="ECO:0000313" key="14">
    <source>
        <dbReference type="Proteomes" id="UP000265120"/>
    </source>
</evidence>
<dbReference type="GeneTree" id="ENSGT00940000155906"/>
<dbReference type="RefSeq" id="XP_008310845.1">
    <property type="nucleotide sequence ID" value="XM_008312623.3"/>
</dbReference>
<evidence type="ECO:0000256" key="10">
    <source>
        <dbReference type="SAM" id="Coils"/>
    </source>
</evidence>
<evidence type="ECO:0000256" key="7">
    <source>
        <dbReference type="ARBA" id="ARBA00023163"/>
    </source>
</evidence>